<evidence type="ECO:0000256" key="1">
    <source>
        <dbReference type="PIRSR" id="PIRSR610708-1"/>
    </source>
</evidence>
<dbReference type="AlphaFoldDB" id="A0A9W6EYS1"/>
<dbReference type="Gene3D" id="3.40.50.1000">
    <property type="entry name" value="HAD superfamily/HAD-like"/>
    <property type="match status" value="1"/>
</dbReference>
<evidence type="ECO:0000313" key="4">
    <source>
        <dbReference type="Proteomes" id="UP001165080"/>
    </source>
</evidence>
<dbReference type="Pfam" id="PF06941">
    <property type="entry name" value="NT5C"/>
    <property type="match status" value="1"/>
</dbReference>
<feature type="compositionally biased region" description="Low complexity" evidence="2">
    <location>
        <begin position="64"/>
        <end position="79"/>
    </location>
</feature>
<organism evidence="3 4">
    <name type="scientific">Pleodorina starrii</name>
    <dbReference type="NCBI Taxonomy" id="330485"/>
    <lineage>
        <taxon>Eukaryota</taxon>
        <taxon>Viridiplantae</taxon>
        <taxon>Chlorophyta</taxon>
        <taxon>core chlorophytes</taxon>
        <taxon>Chlorophyceae</taxon>
        <taxon>CS clade</taxon>
        <taxon>Chlamydomonadales</taxon>
        <taxon>Volvocaceae</taxon>
        <taxon>Pleodorina</taxon>
    </lineage>
</organism>
<evidence type="ECO:0000256" key="2">
    <source>
        <dbReference type="SAM" id="MobiDB-lite"/>
    </source>
</evidence>
<feature type="active site" description="Nucleophile" evidence="1">
    <location>
        <position position="96"/>
    </location>
</feature>
<comment type="caution">
    <text evidence="3">The sequence shown here is derived from an EMBL/GenBank/DDBJ whole genome shotgun (WGS) entry which is preliminary data.</text>
</comment>
<evidence type="ECO:0000313" key="3">
    <source>
        <dbReference type="EMBL" id="GLC49829.1"/>
    </source>
</evidence>
<gene>
    <name evidence="3" type="primary">PLEST008949</name>
    <name evidence="3" type="ORF">PLESTB_000313400</name>
</gene>
<feature type="region of interest" description="Disordered" evidence="2">
    <location>
        <begin position="39"/>
        <end position="81"/>
    </location>
</feature>
<dbReference type="Proteomes" id="UP001165080">
    <property type="component" value="Unassembled WGS sequence"/>
</dbReference>
<protein>
    <submittedName>
        <fullName evidence="3">Uncharacterized protein</fullName>
    </submittedName>
</protein>
<accession>A0A9W6EYS1</accession>
<keyword evidence="4" id="KW-1185">Reference proteome</keyword>
<feature type="active site" description="Proton donor" evidence="1">
    <location>
        <position position="98"/>
    </location>
</feature>
<proteinExistence type="predicted"/>
<dbReference type="InterPro" id="IPR023214">
    <property type="entry name" value="HAD_sf"/>
</dbReference>
<dbReference type="InterPro" id="IPR036412">
    <property type="entry name" value="HAD-like_sf"/>
</dbReference>
<feature type="compositionally biased region" description="Polar residues" evidence="2">
    <location>
        <begin position="39"/>
        <end position="52"/>
    </location>
</feature>
<dbReference type="SUPFAM" id="SSF56784">
    <property type="entry name" value="HAD-like"/>
    <property type="match status" value="1"/>
</dbReference>
<dbReference type="InterPro" id="IPR052419">
    <property type="entry name" value="5_3-deoxyribonucleotidase-like"/>
</dbReference>
<reference evidence="3 4" key="1">
    <citation type="journal article" date="2023" name="Commun. Biol.">
        <title>Reorganization of the ancestral sex-determining regions during the evolution of trioecy in Pleodorina starrii.</title>
        <authorList>
            <person name="Takahashi K."/>
            <person name="Suzuki S."/>
            <person name="Kawai-Toyooka H."/>
            <person name="Yamamoto K."/>
            <person name="Hamaji T."/>
            <person name="Ootsuki R."/>
            <person name="Yamaguchi H."/>
            <person name="Kawachi M."/>
            <person name="Higashiyama T."/>
            <person name="Nozaki H."/>
        </authorList>
    </citation>
    <scope>NUCLEOTIDE SEQUENCE [LARGE SCALE GENOMIC DNA]</scope>
    <source>
        <strain evidence="3 4">NIES-4479</strain>
    </source>
</reference>
<sequence length="307" mass="34096">MGRPGLHCRAAQAVAHREEAAVRCGIVRACPFVRRLCTTQSPSPSSIVSTPASRRRAPDIRAWSGSPSLNSSLVSTSGTARPAAANQDTRLRVAVDVDEVLGRFVYALNLFCKDRYGMEYKVGDYWIYEFAKIWGCSQERSNQIVHEFFESQHFTGGIPVIPGALETLTRLSESDYELVVVTSRQHVIQDVTLDWLDRHYSGLFQEVYFGNHFALEGKSRKKSDICKNIGARVLIDDNPSYALECAAAGINVLLYDWEGAYPWSKLPASGVHNSELIRVVRDWGEVEQQLATLAPALRHPTLAPGDS</sequence>
<dbReference type="InterPro" id="IPR010708">
    <property type="entry name" value="5'(3')-deoxyribonucleotidase"/>
</dbReference>
<dbReference type="PANTHER" id="PTHR35134:SF2">
    <property type="entry name" value="NUCLEOTIDASE YQFW-RELATED"/>
    <property type="match status" value="1"/>
</dbReference>
<dbReference type="GO" id="GO:0009264">
    <property type="term" value="P:deoxyribonucleotide catabolic process"/>
    <property type="evidence" value="ECO:0007669"/>
    <property type="project" value="InterPro"/>
</dbReference>
<dbReference type="GO" id="GO:0008253">
    <property type="term" value="F:5'-nucleotidase activity"/>
    <property type="evidence" value="ECO:0007669"/>
    <property type="project" value="InterPro"/>
</dbReference>
<name>A0A9W6EYS1_9CHLO</name>
<dbReference type="EMBL" id="BRXU01000003">
    <property type="protein sequence ID" value="GLC49829.1"/>
    <property type="molecule type" value="Genomic_DNA"/>
</dbReference>
<dbReference type="PANTHER" id="PTHR35134">
    <property type="entry name" value="NUCLEOTIDASE YQFW-RELATED"/>
    <property type="match status" value="1"/>
</dbReference>
<dbReference type="OrthoDB" id="10248475at2759"/>